<protein>
    <submittedName>
        <fullName evidence="4">OTU domain-containing protein 6B</fullName>
    </submittedName>
</protein>
<feature type="region of interest" description="Disordered" evidence="2">
    <location>
        <begin position="1"/>
        <end position="136"/>
    </location>
</feature>
<dbReference type="InterPro" id="IPR049772">
    <property type="entry name" value="OTU_OTUD6"/>
</dbReference>
<evidence type="ECO:0000313" key="4">
    <source>
        <dbReference type="EMBL" id="ADY42248.1"/>
    </source>
</evidence>
<dbReference type="InterPro" id="IPR003323">
    <property type="entry name" value="OTU_dom"/>
</dbReference>
<dbReference type="GO" id="GO:0004843">
    <property type="term" value="F:cysteine-type deubiquitinase activity"/>
    <property type="evidence" value="ECO:0007669"/>
    <property type="project" value="TreeGrafter"/>
</dbReference>
<dbReference type="InterPro" id="IPR050704">
    <property type="entry name" value="Peptidase_C85-like"/>
</dbReference>
<dbReference type="SUPFAM" id="SSF54001">
    <property type="entry name" value="Cysteine proteinases"/>
    <property type="match status" value="1"/>
</dbReference>
<reference evidence="4" key="1">
    <citation type="journal article" date="2011" name="Genome Res.">
        <title>Deep small RNA sequencing from the nematode Ascaris reveals conservation, functional diversification, and novel developmental profiles.</title>
        <authorList>
            <person name="Wang J."/>
            <person name="Czech B."/>
            <person name="Crunk A."/>
            <person name="Wallace A."/>
            <person name="Mitreva M."/>
            <person name="Hannon G.J."/>
            <person name="Davis R.E."/>
        </authorList>
    </citation>
    <scope>NUCLEOTIDE SEQUENCE</scope>
</reference>
<dbReference type="GO" id="GO:0016579">
    <property type="term" value="P:protein deubiquitination"/>
    <property type="evidence" value="ECO:0007669"/>
    <property type="project" value="TreeGrafter"/>
</dbReference>
<evidence type="ECO:0000256" key="1">
    <source>
        <dbReference type="ARBA" id="ARBA00022801"/>
    </source>
</evidence>
<feature type="compositionally biased region" description="Basic and acidic residues" evidence="2">
    <location>
        <begin position="86"/>
        <end position="102"/>
    </location>
</feature>
<sequence length="301" mass="34422">MLQEGDETSELSPLEVLQARHRKEKKDLQAKLTSLRHSVAKDDKKRKREVTAEIEKLENDLKERHKKELAEFELNSPKPELEEVVDEAHAHVEEPQKHEVPRISKAQRRREKKADDNRRRAEAEKEDKQNAEFAPGRLERAAIEEILTKRGLSLHEIPPDGDCLYNAIAHQLSLLGVTPAKTSGADVRRKAAAFIRSHKDDFLPFLTDRDGSPIDEFHFEEYCGLIERCSSDGGEWGGEPELRALSSALERRIEVIQPEGRCAVFGEEFITKKPITITFHRYAYNLGEHYNSTDVLLTSTK</sequence>
<dbReference type="Pfam" id="PF02338">
    <property type="entry name" value="OTU"/>
    <property type="match status" value="1"/>
</dbReference>
<evidence type="ECO:0000259" key="3">
    <source>
        <dbReference type="PROSITE" id="PS50802"/>
    </source>
</evidence>
<dbReference type="PROSITE" id="PS50802">
    <property type="entry name" value="OTU"/>
    <property type="match status" value="1"/>
</dbReference>
<feature type="domain" description="OTU" evidence="3">
    <location>
        <begin position="152"/>
        <end position="296"/>
    </location>
</feature>
<proteinExistence type="evidence at transcript level"/>
<dbReference type="PANTHER" id="PTHR12419:SF10">
    <property type="entry name" value="DEUBIQUITINASE OTUD6B"/>
    <property type="match status" value="1"/>
</dbReference>
<dbReference type="InterPro" id="IPR038765">
    <property type="entry name" value="Papain-like_cys_pep_sf"/>
</dbReference>
<dbReference type="PANTHER" id="PTHR12419">
    <property type="entry name" value="OTU DOMAIN CONTAINING PROTEIN"/>
    <property type="match status" value="1"/>
</dbReference>
<evidence type="ECO:0000256" key="2">
    <source>
        <dbReference type="SAM" id="MobiDB-lite"/>
    </source>
</evidence>
<dbReference type="CDD" id="cd22761">
    <property type="entry name" value="OTU_OTUD6"/>
    <property type="match status" value="1"/>
</dbReference>
<feature type="compositionally biased region" description="Basic and acidic residues" evidence="2">
    <location>
        <begin position="112"/>
        <end position="130"/>
    </location>
</feature>
<feature type="compositionally biased region" description="Basic and acidic residues" evidence="2">
    <location>
        <begin position="39"/>
        <end position="70"/>
    </location>
</feature>
<organism evidence="4">
    <name type="scientific">Ascaris suum</name>
    <name type="common">Pig roundworm</name>
    <name type="synonym">Ascaris lumbricoides</name>
    <dbReference type="NCBI Taxonomy" id="6253"/>
    <lineage>
        <taxon>Eukaryota</taxon>
        <taxon>Metazoa</taxon>
        <taxon>Ecdysozoa</taxon>
        <taxon>Nematoda</taxon>
        <taxon>Chromadorea</taxon>
        <taxon>Rhabditida</taxon>
        <taxon>Spirurina</taxon>
        <taxon>Ascaridomorpha</taxon>
        <taxon>Ascaridoidea</taxon>
        <taxon>Ascarididae</taxon>
        <taxon>Ascaris</taxon>
    </lineage>
</organism>
<dbReference type="Gene3D" id="3.90.70.80">
    <property type="match status" value="1"/>
</dbReference>
<accession>F1KWJ4</accession>
<dbReference type="EMBL" id="JI167066">
    <property type="protein sequence ID" value="ADY42248.1"/>
    <property type="molecule type" value="mRNA"/>
</dbReference>
<name>F1KWJ4_ASCSU</name>
<keyword evidence="1" id="KW-0378">Hydrolase</keyword>
<dbReference type="AlphaFoldDB" id="F1KWJ4"/>